<sequence>MEAIDLANEMKLWQKVPEIKNDNMRKAREFPAWGYVLCHPLSRQHADIPLWLWLWTTMYTYYYMRPPLLPPPDYEVPNPDLDPEWYGEVWVRYCQNSVRTPILLDHNFRETTRLRLIQADIGTAMFGKLNNADGLSYEQALIFKARLGAWLHALPEPLSASKVVYPGHISLHLEYHGTCLALFRTHQQNSCDAVAQAKIGLETLCVFASSPQFRYLRRLSVQFSHGLKSQASHYYLGSLTYRVLRNLMNPDDVSRLGSSLSLKGNEEDEQMAADHI</sequence>
<proteinExistence type="predicted"/>
<organism evidence="1 2">
    <name type="scientific">Macroventuria anomochaeta</name>
    <dbReference type="NCBI Taxonomy" id="301207"/>
    <lineage>
        <taxon>Eukaryota</taxon>
        <taxon>Fungi</taxon>
        <taxon>Dikarya</taxon>
        <taxon>Ascomycota</taxon>
        <taxon>Pezizomycotina</taxon>
        <taxon>Dothideomycetes</taxon>
        <taxon>Pleosporomycetidae</taxon>
        <taxon>Pleosporales</taxon>
        <taxon>Pleosporineae</taxon>
        <taxon>Didymellaceae</taxon>
        <taxon>Macroventuria</taxon>
    </lineage>
</organism>
<name>A0ACB6SIS7_9PLEO</name>
<accession>A0ACB6SIS7</accession>
<evidence type="ECO:0000313" key="1">
    <source>
        <dbReference type="EMBL" id="KAF2633948.1"/>
    </source>
</evidence>
<reference evidence="1" key="1">
    <citation type="journal article" date="2020" name="Stud. Mycol.">
        <title>101 Dothideomycetes genomes: a test case for predicting lifestyles and emergence of pathogens.</title>
        <authorList>
            <person name="Haridas S."/>
            <person name="Albert R."/>
            <person name="Binder M."/>
            <person name="Bloem J."/>
            <person name="Labutti K."/>
            <person name="Salamov A."/>
            <person name="Andreopoulos B."/>
            <person name="Baker S."/>
            <person name="Barry K."/>
            <person name="Bills G."/>
            <person name="Bluhm B."/>
            <person name="Cannon C."/>
            <person name="Castanera R."/>
            <person name="Culley D."/>
            <person name="Daum C."/>
            <person name="Ezra D."/>
            <person name="Gonzalez J."/>
            <person name="Henrissat B."/>
            <person name="Kuo A."/>
            <person name="Liang C."/>
            <person name="Lipzen A."/>
            <person name="Lutzoni F."/>
            <person name="Magnuson J."/>
            <person name="Mondo S."/>
            <person name="Nolan M."/>
            <person name="Ohm R."/>
            <person name="Pangilinan J."/>
            <person name="Park H.-J."/>
            <person name="Ramirez L."/>
            <person name="Alfaro M."/>
            <person name="Sun H."/>
            <person name="Tritt A."/>
            <person name="Yoshinaga Y."/>
            <person name="Zwiers L.-H."/>
            <person name="Turgeon B."/>
            <person name="Goodwin S."/>
            <person name="Spatafora J."/>
            <person name="Crous P."/>
            <person name="Grigoriev I."/>
        </authorList>
    </citation>
    <scope>NUCLEOTIDE SEQUENCE</scope>
    <source>
        <strain evidence="1">CBS 525.71</strain>
    </source>
</reference>
<keyword evidence="2" id="KW-1185">Reference proteome</keyword>
<comment type="caution">
    <text evidence="1">The sequence shown here is derived from an EMBL/GenBank/DDBJ whole genome shotgun (WGS) entry which is preliminary data.</text>
</comment>
<protein>
    <submittedName>
        <fullName evidence="1">Uncharacterized protein</fullName>
    </submittedName>
</protein>
<dbReference type="EMBL" id="MU006701">
    <property type="protein sequence ID" value="KAF2633948.1"/>
    <property type="molecule type" value="Genomic_DNA"/>
</dbReference>
<evidence type="ECO:0000313" key="2">
    <source>
        <dbReference type="Proteomes" id="UP000799754"/>
    </source>
</evidence>
<dbReference type="Proteomes" id="UP000799754">
    <property type="component" value="Unassembled WGS sequence"/>
</dbReference>
<gene>
    <name evidence="1" type="ORF">BU25DRAFT_417073</name>
</gene>